<evidence type="ECO:0000259" key="5">
    <source>
        <dbReference type="PROSITE" id="PS50830"/>
    </source>
</evidence>
<dbReference type="InterPro" id="IPR035437">
    <property type="entry name" value="SNase_OB-fold_sf"/>
</dbReference>
<dbReference type="Gene3D" id="2.40.50.90">
    <property type="match status" value="1"/>
</dbReference>
<dbReference type="Pfam" id="PF00565">
    <property type="entry name" value="SNase"/>
    <property type="match status" value="1"/>
</dbReference>
<comment type="caution">
    <text evidence="6">The sequence shown here is derived from an EMBL/GenBank/DDBJ whole genome shotgun (WGS) entry which is preliminary data.</text>
</comment>
<dbReference type="InterPro" id="IPR008613">
    <property type="entry name" value="Excalibur_Ca-bd_domain"/>
</dbReference>
<feature type="region of interest" description="Disordered" evidence="4">
    <location>
        <begin position="20"/>
        <end position="41"/>
    </location>
</feature>
<accession>A0ABV2GAM2</accession>
<dbReference type="EMBL" id="JBEPLW010000006">
    <property type="protein sequence ID" value="MET3575331.1"/>
    <property type="molecule type" value="Genomic_DNA"/>
</dbReference>
<keyword evidence="7" id="KW-1185">Reference proteome</keyword>
<dbReference type="Proteomes" id="UP001549099">
    <property type="component" value="Unassembled WGS sequence"/>
</dbReference>
<keyword evidence="2" id="KW-0255">Endonuclease</keyword>
<dbReference type="GO" id="GO:1990599">
    <property type="term" value="F:3' overhang single-stranded DNA endodeoxyribonuclease activity"/>
    <property type="evidence" value="ECO:0007669"/>
    <property type="project" value="UniProtKB-EC"/>
</dbReference>
<dbReference type="SUPFAM" id="SSF50199">
    <property type="entry name" value="Staphylococcal nuclease"/>
    <property type="match status" value="1"/>
</dbReference>
<evidence type="ECO:0000256" key="2">
    <source>
        <dbReference type="ARBA" id="ARBA00022759"/>
    </source>
</evidence>
<evidence type="ECO:0000256" key="3">
    <source>
        <dbReference type="ARBA" id="ARBA00022801"/>
    </source>
</evidence>
<proteinExistence type="predicted"/>
<feature type="compositionally biased region" description="Polar residues" evidence="4">
    <location>
        <begin position="29"/>
        <end position="40"/>
    </location>
</feature>
<dbReference type="InterPro" id="IPR016071">
    <property type="entry name" value="Staphylococal_nuclease_OB-fold"/>
</dbReference>
<gene>
    <name evidence="6" type="ORF">ABID49_001216</name>
</gene>
<evidence type="ECO:0000256" key="4">
    <source>
        <dbReference type="SAM" id="MobiDB-lite"/>
    </source>
</evidence>
<organism evidence="6 7">
    <name type="scientific">Bhargavaea ullalensis</name>
    <dbReference type="NCBI Taxonomy" id="1265685"/>
    <lineage>
        <taxon>Bacteria</taxon>
        <taxon>Bacillati</taxon>
        <taxon>Bacillota</taxon>
        <taxon>Bacilli</taxon>
        <taxon>Bacillales</taxon>
        <taxon>Caryophanaceae</taxon>
        <taxon>Bhargavaea</taxon>
    </lineage>
</organism>
<reference evidence="6 7" key="1">
    <citation type="submission" date="2024-06" db="EMBL/GenBank/DDBJ databases">
        <title>Genomic Encyclopedia of Type Strains, Phase IV (KMG-IV): sequencing the most valuable type-strain genomes for metagenomic binning, comparative biology and taxonomic classification.</title>
        <authorList>
            <person name="Goeker M."/>
        </authorList>
    </citation>
    <scope>NUCLEOTIDE SEQUENCE [LARGE SCALE GENOMIC DNA]</scope>
    <source>
        <strain evidence="6 7">DSM 26128</strain>
    </source>
</reference>
<dbReference type="Pfam" id="PF05901">
    <property type="entry name" value="Excalibur"/>
    <property type="match status" value="1"/>
</dbReference>
<feature type="compositionally biased region" description="Basic and acidic residues" evidence="4">
    <location>
        <begin position="216"/>
        <end position="251"/>
    </location>
</feature>
<sequence>MILIVVLLLAAAYMQLGSEEQDGEGQTGSGTQPAEEQTAVSAPAGDLIPVKLVKTIDGDTIKIKYEGKEQNVRYLLIDTPETNHPRLGKQPFGEQAKERNRELLAKGEVSIEFDVGNRKDKYDRLLAYVYVDGESVEEKLLEEGLARVAYVYPPNTRHLDRFEKAEKRAKDKGIGIWSIEDYATDRGFDKEKAEEVEEAPGSEPASDKNTGNRFENCTELRKVYPDGVKRGHPAYEPRMDGDKDGVACEPA</sequence>
<feature type="region of interest" description="Disordered" evidence="4">
    <location>
        <begin position="190"/>
        <end position="251"/>
    </location>
</feature>
<dbReference type="PROSITE" id="PS50830">
    <property type="entry name" value="TNASE_3"/>
    <property type="match status" value="1"/>
</dbReference>
<keyword evidence="3 6" id="KW-0378">Hydrolase</keyword>
<protein>
    <submittedName>
        <fullName evidence="6">Micrococcal nuclease</fullName>
        <ecNumber evidence="6">3.1.31.1</ecNumber>
    </submittedName>
</protein>
<dbReference type="RefSeq" id="WP_354196397.1">
    <property type="nucleotide sequence ID" value="NZ_JBEPLW010000006.1"/>
</dbReference>
<evidence type="ECO:0000313" key="7">
    <source>
        <dbReference type="Proteomes" id="UP001549099"/>
    </source>
</evidence>
<dbReference type="CDD" id="cd00175">
    <property type="entry name" value="SNc"/>
    <property type="match status" value="1"/>
</dbReference>
<dbReference type="EC" id="3.1.31.1" evidence="6"/>
<evidence type="ECO:0000313" key="6">
    <source>
        <dbReference type="EMBL" id="MET3575331.1"/>
    </source>
</evidence>
<evidence type="ECO:0000256" key="1">
    <source>
        <dbReference type="ARBA" id="ARBA00022722"/>
    </source>
</evidence>
<dbReference type="PANTHER" id="PTHR12302">
    <property type="entry name" value="EBNA2 BINDING PROTEIN P100"/>
    <property type="match status" value="1"/>
</dbReference>
<dbReference type="SMART" id="SM00894">
    <property type="entry name" value="Excalibur"/>
    <property type="match status" value="1"/>
</dbReference>
<dbReference type="SMART" id="SM00318">
    <property type="entry name" value="SNc"/>
    <property type="match status" value="1"/>
</dbReference>
<keyword evidence="1" id="KW-0540">Nuclease</keyword>
<name>A0ABV2GAM2_9BACL</name>
<feature type="domain" description="TNase-like" evidence="5">
    <location>
        <begin position="46"/>
        <end position="179"/>
    </location>
</feature>
<dbReference type="PANTHER" id="PTHR12302:SF3">
    <property type="entry name" value="SERINE_THREONINE-PROTEIN KINASE 31"/>
    <property type="match status" value="1"/>
</dbReference>